<dbReference type="Pfam" id="PF01408">
    <property type="entry name" value="GFO_IDH_MocA"/>
    <property type="match status" value="1"/>
</dbReference>
<dbReference type="InterPro" id="IPR000683">
    <property type="entry name" value="Gfo/Idh/MocA-like_OxRdtase_N"/>
</dbReference>
<dbReference type="Pfam" id="PF22725">
    <property type="entry name" value="GFO_IDH_MocA_C3"/>
    <property type="match status" value="1"/>
</dbReference>
<dbReference type="InterPro" id="IPR036291">
    <property type="entry name" value="NAD(P)-bd_dom_sf"/>
</dbReference>
<dbReference type="SUPFAM" id="SSF51735">
    <property type="entry name" value="NAD(P)-binding Rossmann-fold domains"/>
    <property type="match status" value="1"/>
</dbReference>
<dbReference type="InterPro" id="IPR007110">
    <property type="entry name" value="Ig-like_dom"/>
</dbReference>
<dbReference type="PANTHER" id="PTHR43377:SF1">
    <property type="entry name" value="BILIVERDIN REDUCTASE A"/>
    <property type="match status" value="1"/>
</dbReference>
<dbReference type="InterPro" id="IPR055170">
    <property type="entry name" value="GFO_IDH_MocA-like_dom"/>
</dbReference>
<feature type="domain" description="Ig-like" evidence="1">
    <location>
        <begin position="253"/>
        <end position="364"/>
    </location>
</feature>
<dbReference type="GO" id="GO:0000166">
    <property type="term" value="F:nucleotide binding"/>
    <property type="evidence" value="ECO:0007669"/>
    <property type="project" value="InterPro"/>
</dbReference>
<evidence type="ECO:0000313" key="3">
    <source>
        <dbReference type="Proteomes" id="UP000198802"/>
    </source>
</evidence>
<dbReference type="Gene3D" id="3.40.50.720">
    <property type="entry name" value="NAD(P)-binding Rossmann-like Domain"/>
    <property type="match status" value="1"/>
</dbReference>
<dbReference type="Proteomes" id="UP000198802">
    <property type="component" value="Unassembled WGS sequence"/>
</dbReference>
<accession>A0A0S4QQ00</accession>
<dbReference type="EMBL" id="FAOZ01000013">
    <property type="protein sequence ID" value="CUU57549.1"/>
    <property type="molecule type" value="Genomic_DNA"/>
</dbReference>
<dbReference type="PANTHER" id="PTHR43377">
    <property type="entry name" value="BILIVERDIN REDUCTASE A"/>
    <property type="match status" value="1"/>
</dbReference>
<evidence type="ECO:0000313" key="2">
    <source>
        <dbReference type="EMBL" id="CUU57549.1"/>
    </source>
</evidence>
<dbReference type="SUPFAM" id="SSF55347">
    <property type="entry name" value="Glyceraldehyde-3-phosphate dehydrogenase-like, C-terminal domain"/>
    <property type="match status" value="1"/>
</dbReference>
<protein>
    <submittedName>
        <fullName evidence="2">Oxidoreductase</fullName>
    </submittedName>
</protein>
<dbReference type="PROSITE" id="PS50835">
    <property type="entry name" value="IG_LIKE"/>
    <property type="match status" value="1"/>
</dbReference>
<organism evidence="2 3">
    <name type="scientific">Parafrankia irregularis</name>
    <dbReference type="NCBI Taxonomy" id="795642"/>
    <lineage>
        <taxon>Bacteria</taxon>
        <taxon>Bacillati</taxon>
        <taxon>Actinomycetota</taxon>
        <taxon>Actinomycetes</taxon>
        <taxon>Frankiales</taxon>
        <taxon>Frankiaceae</taxon>
        <taxon>Parafrankia</taxon>
    </lineage>
</organism>
<gene>
    <name evidence="2" type="ORF">Ga0074812_11347</name>
</gene>
<dbReference type="Gene3D" id="3.30.360.10">
    <property type="entry name" value="Dihydrodipicolinate Reductase, domain 2"/>
    <property type="match status" value="1"/>
</dbReference>
<evidence type="ECO:0000259" key="1">
    <source>
        <dbReference type="PROSITE" id="PS50835"/>
    </source>
</evidence>
<proteinExistence type="predicted"/>
<name>A0A0S4QQ00_9ACTN</name>
<dbReference type="AlphaFoldDB" id="A0A0S4QQ00"/>
<keyword evidence="3" id="KW-1185">Reference proteome</keyword>
<reference evidence="3" key="1">
    <citation type="submission" date="2015-11" db="EMBL/GenBank/DDBJ databases">
        <authorList>
            <person name="Varghese N."/>
        </authorList>
    </citation>
    <scope>NUCLEOTIDE SEQUENCE [LARGE SCALE GENOMIC DNA]</scope>
    <source>
        <strain evidence="3">DSM 45899</strain>
    </source>
</reference>
<sequence length="371" mass="38788">MRVAVVGLGWAGRSIWLPRLREHPGYEVVALVDPDPVIRAELDSTGPVGVFAHPDQLSRHDVDLAVVAVPNHLHCPIAAGLLEAGISVFVEKPVCLSTAEADRLAVAERAGGAVLLAGSAACLRADLRALYTLAGQLGTIRHVDVSWVRAHGVPDAGGWFTRRDLAGGGALVDLGWHLLDAVVPLAGPGGFVEAVGTISSDFVADAAWSAAWRHPGSAATRSGGDVEDTARAFLVSADGVSVSLRASWASHEPLDATVIRVEGSAGSAELHCTFGFSPNRRPASSLSWTRAGTTTPVDVATEPVGTEYRRQLDELPGLLRDPDRHGLALTQARSTIAAIERIYHCAGRSAVSGQPAARERAAVTGRLAVTP</sequence>
<dbReference type="InterPro" id="IPR051450">
    <property type="entry name" value="Gfo/Idh/MocA_Oxidoreductases"/>
</dbReference>